<dbReference type="HOGENOM" id="CLU_2277344_0_0_1"/>
<dbReference type="Proteomes" id="UP000001861">
    <property type="component" value="Unassembled WGS sequence"/>
</dbReference>
<evidence type="ECO:0000313" key="1">
    <source>
        <dbReference type="EMBL" id="EAU85036.2"/>
    </source>
</evidence>
<dbReference type="EMBL" id="AACS02000004">
    <property type="protein sequence ID" value="EAU85036.2"/>
    <property type="molecule type" value="Genomic_DNA"/>
</dbReference>
<dbReference type="OrthoDB" id="2629491at2759"/>
<dbReference type="InParanoid" id="A8NW37"/>
<dbReference type="GeneID" id="6013371"/>
<name>A8NW37_COPC7</name>
<reference evidence="1 2" key="1">
    <citation type="journal article" date="2010" name="Proc. Natl. Acad. Sci. U.S.A.">
        <title>Insights into evolution of multicellular fungi from the assembled chromosomes of the mushroom Coprinopsis cinerea (Coprinus cinereus).</title>
        <authorList>
            <person name="Stajich J.E."/>
            <person name="Wilke S.K."/>
            <person name="Ahren D."/>
            <person name="Au C.H."/>
            <person name="Birren B.W."/>
            <person name="Borodovsky M."/>
            <person name="Burns C."/>
            <person name="Canback B."/>
            <person name="Casselton L.A."/>
            <person name="Cheng C.K."/>
            <person name="Deng J."/>
            <person name="Dietrich F.S."/>
            <person name="Fargo D.C."/>
            <person name="Farman M.L."/>
            <person name="Gathman A.C."/>
            <person name="Goldberg J."/>
            <person name="Guigo R."/>
            <person name="Hoegger P.J."/>
            <person name="Hooker J.B."/>
            <person name="Huggins A."/>
            <person name="James T.Y."/>
            <person name="Kamada T."/>
            <person name="Kilaru S."/>
            <person name="Kodira C."/>
            <person name="Kues U."/>
            <person name="Kupfer D."/>
            <person name="Kwan H.S."/>
            <person name="Lomsadze A."/>
            <person name="Li W."/>
            <person name="Lilly W.W."/>
            <person name="Ma L.J."/>
            <person name="Mackey A.J."/>
            <person name="Manning G."/>
            <person name="Martin F."/>
            <person name="Muraguchi H."/>
            <person name="Natvig D.O."/>
            <person name="Palmerini H."/>
            <person name="Ramesh M.A."/>
            <person name="Rehmeyer C.J."/>
            <person name="Roe B.A."/>
            <person name="Shenoy N."/>
            <person name="Stanke M."/>
            <person name="Ter-Hovhannisyan V."/>
            <person name="Tunlid A."/>
            <person name="Velagapudi R."/>
            <person name="Vision T.J."/>
            <person name="Zeng Q."/>
            <person name="Zolan M.E."/>
            <person name="Pukkila P.J."/>
        </authorList>
    </citation>
    <scope>NUCLEOTIDE SEQUENCE [LARGE SCALE GENOMIC DNA]</scope>
    <source>
        <strain evidence="2">Okayama-7 / 130 / ATCC MYA-4618 / FGSC 9003</strain>
    </source>
</reference>
<proteinExistence type="predicted"/>
<dbReference type="AlphaFoldDB" id="A8NW37"/>
<evidence type="ECO:0000313" key="2">
    <source>
        <dbReference type="Proteomes" id="UP000001861"/>
    </source>
</evidence>
<protein>
    <submittedName>
        <fullName evidence="1">Uncharacterized protein</fullName>
    </submittedName>
</protein>
<dbReference type="VEuPathDB" id="FungiDB:CC1G_04132"/>
<accession>A8NW37</accession>
<comment type="caution">
    <text evidence="1">The sequence shown here is derived from an EMBL/GenBank/DDBJ whole genome shotgun (WGS) entry which is preliminary data.</text>
</comment>
<keyword evidence="2" id="KW-1185">Reference proteome</keyword>
<dbReference type="KEGG" id="cci:CC1G_04132"/>
<gene>
    <name evidence="1" type="ORF">CC1G_04132</name>
</gene>
<dbReference type="RefSeq" id="XP_001836819.2">
    <property type="nucleotide sequence ID" value="XM_001836767.2"/>
</dbReference>
<organism evidence="1 2">
    <name type="scientific">Coprinopsis cinerea (strain Okayama-7 / 130 / ATCC MYA-4618 / FGSC 9003)</name>
    <name type="common">Inky cap fungus</name>
    <name type="synonym">Hormographiella aspergillata</name>
    <dbReference type="NCBI Taxonomy" id="240176"/>
    <lineage>
        <taxon>Eukaryota</taxon>
        <taxon>Fungi</taxon>
        <taxon>Dikarya</taxon>
        <taxon>Basidiomycota</taxon>
        <taxon>Agaricomycotina</taxon>
        <taxon>Agaricomycetes</taxon>
        <taxon>Agaricomycetidae</taxon>
        <taxon>Agaricales</taxon>
        <taxon>Agaricineae</taxon>
        <taxon>Psathyrellaceae</taxon>
        <taxon>Coprinopsis</taxon>
    </lineage>
</organism>
<sequence length="102" mass="11434">MNKTYQSIALTTAVFPSIDWPLQLKKQCALTKFSAIISQGKIWYHDGIGTGRRFICEGDIDSWDDTRLATCADRRTRNLPGACDLAHKPSVFGVKTTEDLEQ</sequence>